<name>A0A2K9VLF3_9CAUD</name>
<accession>A0A2K9VLF3</accession>
<keyword evidence="2" id="KW-1185">Reference proteome</keyword>
<gene>
    <name evidence="1" type="ORF">Sf24_gp177</name>
</gene>
<dbReference type="InterPro" id="IPR058004">
    <property type="entry name" value="ORF43.1"/>
</dbReference>
<dbReference type="EMBL" id="MF327008">
    <property type="protein sequence ID" value="AUV63186.1"/>
    <property type="molecule type" value="Genomic_DNA"/>
</dbReference>
<evidence type="ECO:0000313" key="2">
    <source>
        <dbReference type="Proteomes" id="UP000241550"/>
    </source>
</evidence>
<proteinExistence type="predicted"/>
<protein>
    <submittedName>
        <fullName evidence="1">Uncharacterized protein</fullName>
    </submittedName>
</protein>
<organism evidence="1 2">
    <name type="scientific">Shigella phage Sf24</name>
    <dbReference type="NCBI Taxonomy" id="2024309"/>
    <lineage>
        <taxon>Viruses</taxon>
        <taxon>Duplodnaviria</taxon>
        <taxon>Heunggongvirae</taxon>
        <taxon>Uroviricota</taxon>
        <taxon>Caudoviricetes</taxon>
        <taxon>Pantevenvirales</taxon>
        <taxon>Straboviridae</taxon>
        <taxon>Tevenvirinae</taxon>
        <taxon>Tequatrovirus</taxon>
        <taxon>Tequatrovirus sf24</taxon>
    </lineage>
</organism>
<reference evidence="1 2" key="1">
    <citation type="submission" date="2017-06" db="EMBL/GenBank/DDBJ databases">
        <title>The isolation and characterization of 16 novel Shigella-infecting phages from the environment.</title>
        <authorList>
            <person name="Doore S.M."/>
            <person name="Schrad J.R."/>
            <person name="Dover J.A."/>
            <person name="Parent K.N."/>
        </authorList>
    </citation>
    <scope>NUCLEOTIDE SEQUENCE [LARGE SCALE GENOMIC DNA]</scope>
</reference>
<sequence length="78" mass="9175">MTQSEIQFTEAFLIFENLKQTYGLSSTQLVFDLPEDKQIEFQKEFQRLVYPRQRAFHAIIKTTNKDGKSVISRCTVEI</sequence>
<dbReference type="Proteomes" id="UP000241550">
    <property type="component" value="Segment"/>
</dbReference>
<evidence type="ECO:0000313" key="1">
    <source>
        <dbReference type="EMBL" id="AUV63186.1"/>
    </source>
</evidence>
<dbReference type="Pfam" id="PF25760">
    <property type="entry name" value="Phage_RB18_ORF43"/>
    <property type="match status" value="1"/>
</dbReference>